<dbReference type="PROSITE" id="PS00870">
    <property type="entry name" value="CLPAB_1"/>
    <property type="match status" value="1"/>
</dbReference>
<dbReference type="PROSITE" id="PS51903">
    <property type="entry name" value="CLP_R"/>
    <property type="match status" value="1"/>
</dbReference>
<evidence type="ECO:0000256" key="10">
    <source>
        <dbReference type="RuleBase" id="RU004432"/>
    </source>
</evidence>
<organism evidence="13 14">
    <name type="scientific">Ferruginibacter yonginensis</name>
    <dbReference type="NCBI Taxonomy" id="1310416"/>
    <lineage>
        <taxon>Bacteria</taxon>
        <taxon>Pseudomonadati</taxon>
        <taxon>Bacteroidota</taxon>
        <taxon>Chitinophagia</taxon>
        <taxon>Chitinophagales</taxon>
        <taxon>Chitinophagaceae</taxon>
        <taxon>Ferruginibacter</taxon>
    </lineage>
</organism>
<keyword evidence="3 9" id="KW-0677">Repeat</keyword>
<evidence type="ECO:0000256" key="8">
    <source>
        <dbReference type="ARBA" id="ARBA00026057"/>
    </source>
</evidence>
<dbReference type="Proteomes" id="UP001595907">
    <property type="component" value="Unassembled WGS sequence"/>
</dbReference>
<dbReference type="InterPro" id="IPR003593">
    <property type="entry name" value="AAA+_ATPase"/>
</dbReference>
<dbReference type="InterPro" id="IPR028299">
    <property type="entry name" value="ClpA/B_CS2"/>
</dbReference>
<evidence type="ECO:0000313" key="13">
    <source>
        <dbReference type="EMBL" id="MFC4263697.1"/>
    </source>
</evidence>
<dbReference type="Gene3D" id="3.40.50.300">
    <property type="entry name" value="P-loop containing nucleotide triphosphate hydrolases"/>
    <property type="match status" value="3"/>
</dbReference>
<dbReference type="NCBIfam" id="TIGR03346">
    <property type="entry name" value="chaperone_ClpB"/>
    <property type="match status" value="1"/>
</dbReference>
<accession>A0ABV8QU36</accession>
<dbReference type="PANTHER" id="PTHR11638:SF18">
    <property type="entry name" value="HEAT SHOCK PROTEIN 104"/>
    <property type="match status" value="1"/>
</dbReference>
<dbReference type="InterPro" id="IPR004176">
    <property type="entry name" value="Clp_R_N"/>
</dbReference>
<evidence type="ECO:0000256" key="7">
    <source>
        <dbReference type="ARBA" id="ARBA00023186"/>
    </source>
</evidence>
<dbReference type="SUPFAM" id="SSF81923">
    <property type="entry name" value="Double Clp-N motif"/>
    <property type="match status" value="1"/>
</dbReference>
<evidence type="ECO:0000256" key="3">
    <source>
        <dbReference type="ARBA" id="ARBA00022737"/>
    </source>
</evidence>
<reference evidence="14" key="1">
    <citation type="journal article" date="2019" name="Int. J. Syst. Evol. Microbiol.">
        <title>The Global Catalogue of Microorganisms (GCM) 10K type strain sequencing project: providing services to taxonomists for standard genome sequencing and annotation.</title>
        <authorList>
            <consortium name="The Broad Institute Genomics Platform"/>
            <consortium name="The Broad Institute Genome Sequencing Center for Infectious Disease"/>
            <person name="Wu L."/>
            <person name="Ma J."/>
        </authorList>
    </citation>
    <scope>NUCLEOTIDE SEQUENCE [LARGE SCALE GENOMIC DNA]</scope>
    <source>
        <strain evidence="14">CECT 8289</strain>
    </source>
</reference>
<dbReference type="Gene3D" id="1.10.8.60">
    <property type="match status" value="1"/>
</dbReference>
<dbReference type="SUPFAM" id="SSF52540">
    <property type="entry name" value="P-loop containing nucleoside triphosphate hydrolases"/>
    <property type="match status" value="2"/>
</dbReference>
<dbReference type="Pfam" id="PF00004">
    <property type="entry name" value="AAA"/>
    <property type="match status" value="1"/>
</dbReference>
<dbReference type="Pfam" id="PF10431">
    <property type="entry name" value="ClpB_D2-small"/>
    <property type="match status" value="1"/>
</dbReference>
<dbReference type="InterPro" id="IPR027417">
    <property type="entry name" value="P-loop_NTPase"/>
</dbReference>
<dbReference type="InterPro" id="IPR001270">
    <property type="entry name" value="ClpA/B"/>
</dbReference>
<keyword evidence="14" id="KW-1185">Reference proteome</keyword>
<dbReference type="InterPro" id="IPR036628">
    <property type="entry name" value="Clp_N_dom_sf"/>
</dbReference>
<keyword evidence="6 11" id="KW-0175">Coiled coil</keyword>
<evidence type="ECO:0000256" key="1">
    <source>
        <dbReference type="ARBA" id="ARBA00008675"/>
    </source>
</evidence>
<evidence type="ECO:0000256" key="5">
    <source>
        <dbReference type="ARBA" id="ARBA00022840"/>
    </source>
</evidence>
<dbReference type="CDD" id="cd19499">
    <property type="entry name" value="RecA-like_ClpB_Hsp104-like"/>
    <property type="match status" value="1"/>
</dbReference>
<sequence>MNQNNFTIKATEAIQQAQQLAFDQKNVSIENEHLLKALINTEDSTVDYLLRKNNVTINLVQHKLDELIKKLPTTTGEPAQTIGREMNTVMLRANTVLKLFADQFITPEHLLLSILQGKDEPAVLLKDAGLTEKGLITSIKELRKGDTVNTATQETTFNALNKYAKNLNEMARLGKLDPVIGRDEEIRRTLHILSRRTKNNPILVGEPGVGKTAIAEGLAIRIVNGDVPENIKSKIIFALDMGQLIAGAKYKGEFEERLKSVVKEVTAAEGEIILFIDEIHTLVGAGGGDGAMDAANILKPALARGELRAVGATTLSEYQKYFEKDKALERRFQKVLIDEPTVEDAISILRGLKDRYETYHHVRIKDEAIIAAVELSNRYMTDRFLPDKAIDLIDESAAKLRIEMNSMPEELDKLERQIRQLEIEREAIKREKDEEKLKALNTEIANLSVERDTYRSKWKEEKELVDQIQSGKSAIEDLKVQAEQAERDGDYGKVAEIRYGKMKDQEALIVTLTEQLLAISERRLLKEEVDAEDIAESVAKATGIPVQKMLQSERDKLLHLEEELHKRVVGQNEAIEAVSDAIRRSRAGLQDAKKPIGSFIFLGTTGVGKTELAKALADYLFDDDSMMTRIDMSEYQEKHSVSRLVGAPPGYVGYDEGGQLTEAVRRKPYSVVLLDEIEKAHPDVYNVLLQVLDDGRLTDNKGRVVNFKNTIIIMTSNLGSHIIQENFEEVTEHNLDEVVDKTKDEVMALLKQTIRPEFLNRIDEVIMFQPLLKKQIRGIINIQLNDLKKLVAQNNIELKFTDYAIDYLVDNGYDPQFGARPLKRLIQKQIVNQLSKKILAGEVSKASPVMVDVFDGMVVFRNELANEKE</sequence>
<dbReference type="InterPro" id="IPR019489">
    <property type="entry name" value="Clp_ATPase_C"/>
</dbReference>
<keyword evidence="7 10" id="KW-0143">Chaperone</keyword>
<dbReference type="SMART" id="SM00382">
    <property type="entry name" value="AAA"/>
    <property type="match status" value="2"/>
</dbReference>
<dbReference type="PRINTS" id="PR00300">
    <property type="entry name" value="CLPPROTEASEA"/>
</dbReference>
<evidence type="ECO:0000256" key="9">
    <source>
        <dbReference type="PROSITE-ProRule" id="PRU01251"/>
    </source>
</evidence>
<keyword evidence="4 10" id="KW-0547">Nucleotide-binding</keyword>
<dbReference type="SMART" id="SM01086">
    <property type="entry name" value="ClpB_D2-small"/>
    <property type="match status" value="1"/>
</dbReference>
<gene>
    <name evidence="11 13" type="primary">clpB</name>
    <name evidence="13" type="ORF">ACFOWM_12450</name>
</gene>
<proteinExistence type="inferred from homology"/>
<evidence type="ECO:0000256" key="4">
    <source>
        <dbReference type="ARBA" id="ARBA00022741"/>
    </source>
</evidence>
<dbReference type="CDD" id="cd00009">
    <property type="entry name" value="AAA"/>
    <property type="match status" value="1"/>
</dbReference>
<feature type="domain" description="Clp R" evidence="12">
    <location>
        <begin position="1"/>
        <end position="145"/>
    </location>
</feature>
<dbReference type="InterPro" id="IPR050130">
    <property type="entry name" value="ClpA_ClpB"/>
</dbReference>
<dbReference type="Pfam" id="PF07724">
    <property type="entry name" value="AAA_2"/>
    <property type="match status" value="1"/>
</dbReference>
<comment type="subunit">
    <text evidence="11">Homohexamer; The oligomerization is ATP-dependent.</text>
</comment>
<dbReference type="Pfam" id="PF02861">
    <property type="entry name" value="Clp_N"/>
    <property type="match status" value="1"/>
</dbReference>
<evidence type="ECO:0000256" key="6">
    <source>
        <dbReference type="ARBA" id="ARBA00023054"/>
    </source>
</evidence>
<dbReference type="Pfam" id="PF17871">
    <property type="entry name" value="AAA_lid_9"/>
    <property type="match status" value="1"/>
</dbReference>
<keyword evidence="5 10" id="KW-0067">ATP-binding</keyword>
<name>A0ABV8QU36_9BACT</name>
<evidence type="ECO:0000256" key="2">
    <source>
        <dbReference type="ARBA" id="ARBA00017574"/>
    </source>
</evidence>
<evidence type="ECO:0000259" key="12">
    <source>
        <dbReference type="PROSITE" id="PS51903"/>
    </source>
</evidence>
<dbReference type="InterPro" id="IPR017730">
    <property type="entry name" value="Chaperonin_ClpB"/>
</dbReference>
<evidence type="ECO:0000256" key="11">
    <source>
        <dbReference type="RuleBase" id="RU362034"/>
    </source>
</evidence>
<keyword evidence="11" id="KW-0346">Stress response</keyword>
<comment type="similarity">
    <text evidence="1 10">Belongs to the ClpA/ClpB family.</text>
</comment>
<dbReference type="InterPro" id="IPR003959">
    <property type="entry name" value="ATPase_AAA_core"/>
</dbReference>
<evidence type="ECO:0000313" key="14">
    <source>
        <dbReference type="Proteomes" id="UP001595907"/>
    </source>
</evidence>
<comment type="caution">
    <text evidence="13">The sequence shown here is derived from an EMBL/GenBank/DDBJ whole genome shotgun (WGS) entry which is preliminary data.</text>
</comment>
<dbReference type="InterPro" id="IPR018368">
    <property type="entry name" value="ClpA/B_CS1"/>
</dbReference>
<comment type="function">
    <text evidence="11">Part of a stress-induced multi-chaperone system, it is involved in the recovery of the cell from heat-induced damage, in cooperation with DnaK, DnaJ and GrpE.</text>
</comment>
<comment type="subunit">
    <text evidence="8">Homohexamer. The oligomerization is ATP-dependent.</text>
</comment>
<protein>
    <recommendedName>
        <fullName evidence="2 11">Chaperone protein ClpB</fullName>
    </recommendedName>
</protein>
<comment type="subcellular location">
    <subcellularLocation>
        <location evidence="11">Cytoplasm</location>
    </subcellularLocation>
</comment>
<dbReference type="InterPro" id="IPR041546">
    <property type="entry name" value="ClpA/ClpB_AAA_lid"/>
</dbReference>
<feature type="coiled-coil region" evidence="11">
    <location>
        <begin position="397"/>
        <end position="488"/>
    </location>
</feature>
<keyword evidence="11" id="KW-0963">Cytoplasm</keyword>
<dbReference type="PROSITE" id="PS00871">
    <property type="entry name" value="CLPAB_2"/>
    <property type="match status" value="1"/>
</dbReference>
<dbReference type="PANTHER" id="PTHR11638">
    <property type="entry name" value="ATP-DEPENDENT CLP PROTEASE"/>
    <property type="match status" value="1"/>
</dbReference>
<dbReference type="EMBL" id="JBHSCZ010000003">
    <property type="protein sequence ID" value="MFC4263697.1"/>
    <property type="molecule type" value="Genomic_DNA"/>
</dbReference>
<dbReference type="Gene3D" id="1.10.1780.10">
    <property type="entry name" value="Clp, N-terminal domain"/>
    <property type="match status" value="1"/>
</dbReference>
<dbReference type="RefSeq" id="WP_379710628.1">
    <property type="nucleotide sequence ID" value="NZ_JBHSCZ010000003.1"/>
</dbReference>